<keyword evidence="4" id="KW-1185">Reference proteome</keyword>
<comment type="caution">
    <text evidence="3">The sequence shown here is derived from an EMBL/GenBank/DDBJ whole genome shotgun (WGS) entry which is preliminary data.</text>
</comment>
<reference evidence="3 4" key="1">
    <citation type="submission" date="2017-05" db="EMBL/GenBank/DDBJ databases">
        <title>Butyricicoccus porcorum sp. nov. a butyrate-producing bacterium from the swine intestinal tract.</title>
        <authorList>
            <person name="Trachsel J."/>
            <person name="Humphrey S."/>
            <person name="Allen H.K."/>
        </authorList>
    </citation>
    <scope>NUCLEOTIDE SEQUENCE [LARGE SCALE GENOMIC DNA]</scope>
    <source>
        <strain evidence="3">BB10</strain>
    </source>
</reference>
<dbReference type="Pfam" id="PF12671">
    <property type="entry name" value="Amidase_6"/>
    <property type="match status" value="1"/>
</dbReference>
<evidence type="ECO:0000313" key="3">
    <source>
        <dbReference type="EMBL" id="OUM20972.1"/>
    </source>
</evidence>
<feature type="signal peptide" evidence="1">
    <location>
        <begin position="1"/>
        <end position="19"/>
    </location>
</feature>
<dbReference type="AlphaFoldDB" id="A0A252F5G9"/>
<name>A0A252F5G9_9FIRM</name>
<evidence type="ECO:0000259" key="2">
    <source>
        <dbReference type="Pfam" id="PF12671"/>
    </source>
</evidence>
<feature type="domain" description="Putative amidase" evidence="2">
    <location>
        <begin position="15"/>
        <end position="187"/>
    </location>
</feature>
<proteinExistence type="predicted"/>
<organism evidence="3 4">
    <name type="scientific">Butyricicoccus porcorum</name>
    <dbReference type="NCBI Taxonomy" id="1945634"/>
    <lineage>
        <taxon>Bacteria</taxon>
        <taxon>Bacillati</taxon>
        <taxon>Bacillota</taxon>
        <taxon>Clostridia</taxon>
        <taxon>Eubacteriales</taxon>
        <taxon>Butyricicoccaceae</taxon>
        <taxon>Butyricicoccus</taxon>
    </lineage>
</organism>
<dbReference type="RefSeq" id="WP_087018425.1">
    <property type="nucleotide sequence ID" value="NZ_NHOC01000004.1"/>
</dbReference>
<dbReference type="PANTHER" id="PTHR40032">
    <property type="entry name" value="EXPORTED PROTEIN-RELATED"/>
    <property type="match status" value="1"/>
</dbReference>
<dbReference type="PANTHER" id="PTHR40032:SF1">
    <property type="entry name" value="EXPORTED PROTEIN"/>
    <property type="match status" value="1"/>
</dbReference>
<sequence length="197" mass="22064">MFCTLLCLASSAFAYSRTAAINYSNQYALDPNPTYKFYGGADCTNFVSQCFYAGGMKKTASWTTSYNNDGQQCGTTNWNKADSFKNYVKSLSWNRLGNWSKNGVTGTYAYVNNSANLTASNTGKVVIFYDWTGNGEMNHSSFYVVNNAKTSNTSLDGNVTGDLINQHSNERYHVIWNRDKANAQRKYTRIYAFELPA</sequence>
<evidence type="ECO:0000256" key="1">
    <source>
        <dbReference type="SAM" id="SignalP"/>
    </source>
</evidence>
<dbReference type="OrthoDB" id="9812429at2"/>
<keyword evidence="1" id="KW-0732">Signal</keyword>
<accession>A0A252F5G9</accession>
<feature type="chain" id="PRO_5038445933" description="Putative amidase domain-containing protein" evidence="1">
    <location>
        <begin position="20"/>
        <end position="197"/>
    </location>
</feature>
<dbReference type="Proteomes" id="UP000194903">
    <property type="component" value="Unassembled WGS sequence"/>
</dbReference>
<gene>
    <name evidence="3" type="ORF">CBW42_05160</name>
</gene>
<evidence type="ECO:0000313" key="4">
    <source>
        <dbReference type="Proteomes" id="UP000194903"/>
    </source>
</evidence>
<dbReference type="InterPro" id="IPR024301">
    <property type="entry name" value="Amidase_6"/>
</dbReference>
<dbReference type="EMBL" id="NHOC01000004">
    <property type="protein sequence ID" value="OUM20972.1"/>
    <property type="molecule type" value="Genomic_DNA"/>
</dbReference>
<protein>
    <recommendedName>
        <fullName evidence="2">Putative amidase domain-containing protein</fullName>
    </recommendedName>
</protein>